<dbReference type="Pfam" id="PF13472">
    <property type="entry name" value="Lipase_GDSL_2"/>
    <property type="match status" value="1"/>
</dbReference>
<dbReference type="Gene3D" id="3.40.50.1110">
    <property type="entry name" value="SGNH hydrolase"/>
    <property type="match status" value="1"/>
</dbReference>
<name>A0ABQ4BSU8_9ACTN</name>
<reference evidence="3 4" key="1">
    <citation type="submission" date="2021-01" db="EMBL/GenBank/DDBJ databases">
        <title>Whole genome shotgun sequence of Actinoplanes palleronii NBRC 14916.</title>
        <authorList>
            <person name="Komaki H."/>
            <person name="Tamura T."/>
        </authorList>
    </citation>
    <scope>NUCLEOTIDE SEQUENCE [LARGE SCALE GENOMIC DNA]</scope>
    <source>
        <strain evidence="3 4">NBRC 14916</strain>
    </source>
</reference>
<dbReference type="InterPro" id="IPR013830">
    <property type="entry name" value="SGNH_hydro"/>
</dbReference>
<dbReference type="PANTHER" id="PTHR30383:SF5">
    <property type="entry name" value="SGNH HYDROLASE-TYPE ESTERASE DOMAIN-CONTAINING PROTEIN"/>
    <property type="match status" value="1"/>
</dbReference>
<comment type="caution">
    <text evidence="3">The sequence shown here is derived from an EMBL/GenBank/DDBJ whole genome shotgun (WGS) entry which is preliminary data.</text>
</comment>
<protein>
    <recommendedName>
        <fullName evidence="2">SGNH hydrolase-type esterase domain-containing protein</fullName>
    </recommendedName>
</protein>
<organism evidence="3 4">
    <name type="scientific">Actinoplanes palleronii</name>
    <dbReference type="NCBI Taxonomy" id="113570"/>
    <lineage>
        <taxon>Bacteria</taxon>
        <taxon>Bacillati</taxon>
        <taxon>Actinomycetota</taxon>
        <taxon>Actinomycetes</taxon>
        <taxon>Micromonosporales</taxon>
        <taxon>Micromonosporaceae</taxon>
        <taxon>Actinoplanes</taxon>
    </lineage>
</organism>
<dbReference type="InterPro" id="IPR051532">
    <property type="entry name" value="Ester_Hydrolysis_Enzymes"/>
</dbReference>
<evidence type="ECO:0000256" key="1">
    <source>
        <dbReference type="SAM" id="MobiDB-lite"/>
    </source>
</evidence>
<evidence type="ECO:0000313" key="4">
    <source>
        <dbReference type="Proteomes" id="UP000624709"/>
    </source>
</evidence>
<feature type="domain" description="SGNH hydrolase-type esterase" evidence="2">
    <location>
        <begin position="91"/>
        <end position="268"/>
    </location>
</feature>
<evidence type="ECO:0000313" key="3">
    <source>
        <dbReference type="EMBL" id="GIE73743.1"/>
    </source>
</evidence>
<dbReference type="Proteomes" id="UP000624709">
    <property type="component" value="Unassembled WGS sequence"/>
</dbReference>
<dbReference type="InterPro" id="IPR036514">
    <property type="entry name" value="SGNH_hydro_sf"/>
</dbReference>
<dbReference type="SUPFAM" id="SSF52266">
    <property type="entry name" value="SGNH hydrolase"/>
    <property type="match status" value="1"/>
</dbReference>
<sequence length="377" mass="40268">MFRNGQPAAGAIRDATGCIRGATTPPATDRQPRRLLPAAAPQWSPGRPDVPGVILSALRTALAVAGIVLAGASPVSAQDVPAPSPLRIMPLGDSITMGIGSASLSSYRVDLQRRLTAAGLDVDFVGSQHDGVPATADLDHEGHSGWTIAKIAAQVDGWLSTSRPDAVLLQIGTNDLRTEAGAAGATYRLSALIDRITAAAPEAEVFVAKITGTRSAAAAAQQKRTDTFNAQVPGIVAAKSARVHLVDQSTVTGIDIRDGLHPNDAGFAKMSWNWFRAMVPVLGLKTDNTTTISPYAVSHARFCHLVDGTPGPGWSPYYDCRWYWKHLAAPGRAAKAWTWQAKRGVTETRRVRVHGRWVTRTVTVSTWVSFDPNRHDR</sequence>
<dbReference type="EMBL" id="BOMS01000188">
    <property type="protein sequence ID" value="GIE73743.1"/>
    <property type="molecule type" value="Genomic_DNA"/>
</dbReference>
<dbReference type="PANTHER" id="PTHR30383">
    <property type="entry name" value="THIOESTERASE 1/PROTEASE 1/LYSOPHOSPHOLIPASE L1"/>
    <property type="match status" value="1"/>
</dbReference>
<keyword evidence="4" id="KW-1185">Reference proteome</keyword>
<gene>
    <name evidence="3" type="ORF">Apa02nite_098510</name>
</gene>
<accession>A0ABQ4BSU8</accession>
<feature type="region of interest" description="Disordered" evidence="1">
    <location>
        <begin position="1"/>
        <end position="31"/>
    </location>
</feature>
<dbReference type="CDD" id="cd01833">
    <property type="entry name" value="XynB_like"/>
    <property type="match status" value="1"/>
</dbReference>
<evidence type="ECO:0000259" key="2">
    <source>
        <dbReference type="Pfam" id="PF13472"/>
    </source>
</evidence>
<proteinExistence type="predicted"/>